<dbReference type="PANTHER" id="PTHR31672">
    <property type="entry name" value="BNACNNG10540D PROTEIN"/>
    <property type="match status" value="1"/>
</dbReference>
<dbReference type="InterPro" id="IPR001810">
    <property type="entry name" value="F-box_dom"/>
</dbReference>
<dbReference type="EMBL" id="CACVBM020001138">
    <property type="protein sequence ID" value="CAA7033779.1"/>
    <property type="molecule type" value="Genomic_DNA"/>
</dbReference>
<proteinExistence type="predicted"/>
<dbReference type="InterPro" id="IPR036047">
    <property type="entry name" value="F-box-like_dom_sf"/>
</dbReference>
<dbReference type="InterPro" id="IPR017451">
    <property type="entry name" value="F-box-assoc_interact_dom"/>
</dbReference>
<evidence type="ECO:0000313" key="2">
    <source>
        <dbReference type="EMBL" id="CAA7033779.1"/>
    </source>
</evidence>
<dbReference type="SUPFAM" id="SSF117281">
    <property type="entry name" value="Kelch motif"/>
    <property type="match status" value="1"/>
</dbReference>
<comment type="caution">
    <text evidence="2">The sequence shown here is derived from an EMBL/GenBank/DDBJ whole genome shotgun (WGS) entry which is preliminary data.</text>
</comment>
<keyword evidence="3" id="KW-1185">Reference proteome</keyword>
<dbReference type="NCBIfam" id="TIGR01640">
    <property type="entry name" value="F_box_assoc_1"/>
    <property type="match status" value="1"/>
</dbReference>
<gene>
    <name evidence="2" type="ORF">MERR_LOCUS21014</name>
</gene>
<accession>A0A6D2J2M1</accession>
<dbReference type="PANTHER" id="PTHR31672:SF13">
    <property type="entry name" value="F-BOX PROTEIN CPR30-LIKE"/>
    <property type="match status" value="1"/>
</dbReference>
<dbReference type="InterPro" id="IPR050796">
    <property type="entry name" value="SCF_F-box_component"/>
</dbReference>
<reference evidence="2" key="1">
    <citation type="submission" date="2020-01" db="EMBL/GenBank/DDBJ databases">
        <authorList>
            <person name="Mishra B."/>
        </authorList>
    </citation>
    <scope>NUCLEOTIDE SEQUENCE [LARGE SCALE GENOMIC DNA]</scope>
</reference>
<feature type="domain" description="F-box" evidence="1">
    <location>
        <begin position="11"/>
        <end position="50"/>
    </location>
</feature>
<dbReference type="SMART" id="SM00256">
    <property type="entry name" value="FBOX"/>
    <property type="match status" value="1"/>
</dbReference>
<dbReference type="Gene3D" id="2.120.10.80">
    <property type="entry name" value="Kelch-type beta propeller"/>
    <property type="match status" value="1"/>
</dbReference>
<dbReference type="AlphaFoldDB" id="A0A6D2J2M1"/>
<dbReference type="OrthoDB" id="1021530at2759"/>
<protein>
    <recommendedName>
        <fullName evidence="1">F-box domain-containing protein</fullName>
    </recommendedName>
</protein>
<name>A0A6D2J2M1_9BRAS</name>
<dbReference type="Pfam" id="PF07734">
    <property type="entry name" value="FBA_1"/>
    <property type="match status" value="1"/>
</dbReference>
<dbReference type="CDD" id="cd22157">
    <property type="entry name" value="F-box_AtFBW1-like"/>
    <property type="match status" value="1"/>
</dbReference>
<organism evidence="2 3">
    <name type="scientific">Microthlaspi erraticum</name>
    <dbReference type="NCBI Taxonomy" id="1685480"/>
    <lineage>
        <taxon>Eukaryota</taxon>
        <taxon>Viridiplantae</taxon>
        <taxon>Streptophyta</taxon>
        <taxon>Embryophyta</taxon>
        <taxon>Tracheophyta</taxon>
        <taxon>Spermatophyta</taxon>
        <taxon>Magnoliopsida</taxon>
        <taxon>eudicotyledons</taxon>
        <taxon>Gunneridae</taxon>
        <taxon>Pentapetalae</taxon>
        <taxon>rosids</taxon>
        <taxon>malvids</taxon>
        <taxon>Brassicales</taxon>
        <taxon>Brassicaceae</taxon>
        <taxon>Coluteocarpeae</taxon>
        <taxon>Microthlaspi</taxon>
    </lineage>
</organism>
<evidence type="ECO:0000313" key="3">
    <source>
        <dbReference type="Proteomes" id="UP000467841"/>
    </source>
</evidence>
<sequence length="371" mass="42854">MEREKRRCGNINQEIVEEILVKLPVKSLVRFKAVSREWRGAIESTFFIEKQIRYQKYLEGQQARIVTLSREKRYNGVALGNLLISANGIVHDSSYLPIRALNLFDGFKISEPCDGLFCVYTITRIFNLVNPATTSRRRLPDPTSTVSNGRDMNYTLLGMGRENSLSRRYKLVWFFECDMKQVKKSTRCKVFAFDSNTWRYVDPPHCRVEYGHPLIHLEGVMYCFTAPCMEEQGPFEKEVLAFDLHTETSQSFSVTPDIGESPLSMRVLNHRLCIFKRHVYTDDLVFKIWGLDINKRSWEIMYSIDLSCFPPEFQGSCILPVAKIDNYLIISNVTRTTCVLYGSKNRILHGTSGSPAFNTMSYFETLVSPYQ</sequence>
<dbReference type="SUPFAM" id="SSF81383">
    <property type="entry name" value="F-box domain"/>
    <property type="match status" value="1"/>
</dbReference>
<dbReference type="Proteomes" id="UP000467841">
    <property type="component" value="Unassembled WGS sequence"/>
</dbReference>
<dbReference type="Pfam" id="PF00646">
    <property type="entry name" value="F-box"/>
    <property type="match status" value="1"/>
</dbReference>
<dbReference type="InterPro" id="IPR015915">
    <property type="entry name" value="Kelch-typ_b-propeller"/>
</dbReference>
<dbReference type="InterPro" id="IPR006527">
    <property type="entry name" value="F-box-assoc_dom_typ1"/>
</dbReference>
<evidence type="ECO:0000259" key="1">
    <source>
        <dbReference type="SMART" id="SM00256"/>
    </source>
</evidence>